<name>A0A0R1GLY2_9LACO</name>
<dbReference type="Proteomes" id="UP000051176">
    <property type="component" value="Unassembled WGS sequence"/>
</dbReference>
<keyword evidence="2" id="KW-0472">Membrane</keyword>
<sequence>MIEWRESSPLLTNDGELFVSEGAGILKIKSILLSIMAIGLGIMIWGWGTVAQAESLSVPKSTAPQGLTIDSYFETTQVFDNSAKPVDTNKGKNQAVLLTDGTKELGTIWTSNAAKMNMAEDQKASMWMYFGDGYNAGDGMAFVIQNGDVDAAAIDNSDPANPIAARGETLGVWGHDTNNQATTPQQVADTAIPKSWALEFDTFNNRLPTGSQAPTSDQAWDSDYFSKPTSAANQFDEDTPGGYAHIASNYPGEASTYNIMTKNLSWTSGGFLGLGGTTTTKSYNYATMNHLGIISNNFSLLRNDNGAWKHLTLNWKAPAAGLTTGTMTYTFNDKDPKIGAKLTSGVSSRSVPINLTKLGLSADDARVRWGFTGSTGDSFENNLVVFEEVPGLVDADVTANLVDNSQANMTIDDASDKVYTGDQMTLKYHLNYKGGRDSWQSIKNKLNLPADIAYDSAKVTYDDGKFADGKTSETIPVDSNDTTGQSVSETLARNLSKNTSAGETDGATITLTGKVSSKTATAGTPDKVASKTSSFEGSNAITQATVSGFQVLPGGDGTSVMTMALTGPEKNIVANSNNQKGSETQTSATDVTVSGKITYKKVDGTPVTGKTLTLQPRLNGNSLQTKTVTDSDGDGIYDFSYMIPSTSLIAGSTGNVLDLFATDTSTHLSAANNLEYTVTLKDGTKSISANTLSSFNADNPQKMTGAAMRLTPDSNWSVKVYDSIGTGDQWTLQAEAEPLKTRLSVPLDGDLKYLDGSGNENSLTQGVVNIASHTTTSDDDVVDVAKSWDQKHGIVLDVNGGAVQGNYSTQIQWTFYNGPK</sequence>
<keyword evidence="2" id="KW-0812">Transmembrane</keyword>
<accession>A0A0R1GLY2</accession>
<organism evidence="3 4">
    <name type="scientific">Levilactobacillus parabrevis ATCC 53295</name>
    <dbReference type="NCBI Taxonomy" id="1267003"/>
    <lineage>
        <taxon>Bacteria</taxon>
        <taxon>Bacillati</taxon>
        <taxon>Bacillota</taxon>
        <taxon>Bacilli</taxon>
        <taxon>Lactobacillales</taxon>
        <taxon>Lactobacillaceae</taxon>
        <taxon>Levilactobacillus</taxon>
    </lineage>
</organism>
<evidence type="ECO:0000256" key="1">
    <source>
        <dbReference type="SAM" id="MobiDB-lite"/>
    </source>
</evidence>
<gene>
    <name evidence="3" type="ORF">FD07_GL001643</name>
</gene>
<feature type="region of interest" description="Disordered" evidence="1">
    <location>
        <begin position="516"/>
        <end position="535"/>
    </location>
</feature>
<evidence type="ECO:0000256" key="2">
    <source>
        <dbReference type="SAM" id="Phobius"/>
    </source>
</evidence>
<dbReference type="eggNOG" id="COG4886">
    <property type="taxonomic scope" value="Bacteria"/>
</dbReference>
<dbReference type="SUPFAM" id="SSF49899">
    <property type="entry name" value="Concanavalin A-like lectins/glucanases"/>
    <property type="match status" value="1"/>
</dbReference>
<evidence type="ECO:0000313" key="4">
    <source>
        <dbReference type="Proteomes" id="UP000051176"/>
    </source>
</evidence>
<evidence type="ECO:0000313" key="3">
    <source>
        <dbReference type="EMBL" id="KRK34960.1"/>
    </source>
</evidence>
<dbReference type="AlphaFoldDB" id="A0A0R1GLY2"/>
<keyword evidence="4" id="KW-1185">Reference proteome</keyword>
<keyword evidence="2" id="KW-1133">Transmembrane helix</keyword>
<dbReference type="PATRIC" id="fig|1267003.4.peg.1731"/>
<proteinExistence type="predicted"/>
<dbReference type="InterPro" id="IPR013320">
    <property type="entry name" value="ConA-like_dom_sf"/>
</dbReference>
<evidence type="ECO:0008006" key="5">
    <source>
        <dbReference type="Google" id="ProtNLM"/>
    </source>
</evidence>
<comment type="caution">
    <text evidence="3">The sequence shown here is derived from an EMBL/GenBank/DDBJ whole genome shotgun (WGS) entry which is preliminary data.</text>
</comment>
<protein>
    <recommendedName>
        <fullName evidence="5">WxL domain-containing protein</fullName>
    </recommendedName>
</protein>
<dbReference type="EMBL" id="AZCZ01000041">
    <property type="protein sequence ID" value="KRK34960.1"/>
    <property type="molecule type" value="Genomic_DNA"/>
</dbReference>
<reference evidence="3 4" key="1">
    <citation type="journal article" date="2015" name="Genome Announc.">
        <title>Expanding the biotechnology potential of lactobacilli through comparative genomics of 213 strains and associated genera.</title>
        <authorList>
            <person name="Sun Z."/>
            <person name="Harris H.M."/>
            <person name="McCann A."/>
            <person name="Guo C."/>
            <person name="Argimon S."/>
            <person name="Zhang W."/>
            <person name="Yang X."/>
            <person name="Jeffery I.B."/>
            <person name="Cooney J.C."/>
            <person name="Kagawa T.F."/>
            <person name="Liu W."/>
            <person name="Song Y."/>
            <person name="Salvetti E."/>
            <person name="Wrobel A."/>
            <person name="Rasinkangas P."/>
            <person name="Parkhill J."/>
            <person name="Rea M.C."/>
            <person name="O'Sullivan O."/>
            <person name="Ritari J."/>
            <person name="Douillard F.P."/>
            <person name="Paul Ross R."/>
            <person name="Yang R."/>
            <person name="Briner A.E."/>
            <person name="Felis G.E."/>
            <person name="de Vos W.M."/>
            <person name="Barrangou R."/>
            <person name="Klaenhammer T.R."/>
            <person name="Caufield P.W."/>
            <person name="Cui Y."/>
            <person name="Zhang H."/>
            <person name="O'Toole P.W."/>
        </authorList>
    </citation>
    <scope>NUCLEOTIDE SEQUENCE [LARGE SCALE GENOMIC DNA]</scope>
    <source>
        <strain evidence="3 4">ATCC 53295</strain>
    </source>
</reference>
<dbReference type="STRING" id="357278.IV61_GL001723"/>
<feature type="transmembrane region" description="Helical" evidence="2">
    <location>
        <begin position="30"/>
        <end position="48"/>
    </location>
</feature>
<dbReference type="Gene3D" id="2.60.120.200">
    <property type="match status" value="1"/>
</dbReference>